<feature type="transmembrane region" description="Helical" evidence="2">
    <location>
        <begin position="114"/>
        <end position="134"/>
    </location>
</feature>
<keyword evidence="2" id="KW-0472">Membrane</keyword>
<dbReference type="AlphaFoldDB" id="A0A0D2FEZ1"/>
<dbReference type="InterPro" id="IPR021514">
    <property type="entry name" value="DUF3176"/>
</dbReference>
<feature type="compositionally biased region" description="Polar residues" evidence="1">
    <location>
        <begin position="44"/>
        <end position="53"/>
    </location>
</feature>
<evidence type="ECO:0000256" key="2">
    <source>
        <dbReference type="SAM" id="Phobius"/>
    </source>
</evidence>
<dbReference type="HOGENOM" id="CLU_015092_1_0_1"/>
<sequence length="685" mass="74790">MTQLAKAHTFPGGKYGLDGTVESIEHKRRLSATHQDATHENESKAGSNAPSSQKSDKRSTASALKSIQLWWLEIFSCSASLFAVVAILITAYAYDSKPNPHWPQGLSINTLISIYIVILKAALLTILTAGLNHLKWNWFSRPRPLNDLATYDSASRGPHGSLWLLVIVHGRDVLSTVAALVTIGAVVLDPIAQELIQYYSCSRDQPASAQPRPSLSASVQRTNSYSEAPDGGGISYGLRMAINAGLYSQGSSVNFQCSSGYCTFPDEFYTFGYTHSCQDVSTELRCTSTQQQQNVSTLATDPQTNLPVDSWKIVNVTDFRIGLPSGLKARYSYSDTEAYYQDQWVMSYNSDAAAVDLVMLNVEYVGIPPSCNESGAGNWTSRGYGAARCTLKPAVLAVRASVQDSRFHETVALATDSFGEVPRTGGVRCSATSTIYLPCLTPAQAETLTQAGYDVPPGAKWFPIYDSWICERYYVFKPGKTTLVPERCMYTYGYPLDDFFATFFSPGSVSWRMDDHDTVIRNSSTVSDAFYNSGKATFQSVDGIFADISRSMTTYVRGHGDDGFSASASGNVVTTLTCIRVRWGLIAYPATLAAVTTAFFVALAAQERMTRSDGSTAGALDHKVKENPLALLFYGFDDRMSSRCEALSDGAGTTKLVKEVENMAVRLRLTGRGWKFVGEEFQDAP</sequence>
<keyword evidence="4" id="KW-1185">Reference proteome</keyword>
<feature type="region of interest" description="Disordered" evidence="1">
    <location>
        <begin position="28"/>
        <end position="57"/>
    </location>
</feature>
<keyword evidence="2" id="KW-0812">Transmembrane</keyword>
<dbReference type="PANTHER" id="PTHR35394:SF6">
    <property type="entry name" value="DUF3176 DOMAIN-CONTAINING PROTEIN"/>
    <property type="match status" value="1"/>
</dbReference>
<gene>
    <name evidence="3" type="ORF">PV04_05916</name>
</gene>
<name>A0A0D2FEZ1_9EURO</name>
<feature type="transmembrane region" description="Helical" evidence="2">
    <location>
        <begin position="583"/>
        <end position="605"/>
    </location>
</feature>
<dbReference type="Proteomes" id="UP000054266">
    <property type="component" value="Unassembled WGS sequence"/>
</dbReference>
<evidence type="ECO:0000256" key="1">
    <source>
        <dbReference type="SAM" id="MobiDB-lite"/>
    </source>
</evidence>
<dbReference type="Pfam" id="PF11374">
    <property type="entry name" value="DUF3176"/>
    <property type="match status" value="1"/>
</dbReference>
<dbReference type="PANTHER" id="PTHR35394">
    <property type="entry name" value="DUF3176 DOMAIN-CONTAINING PROTEIN"/>
    <property type="match status" value="1"/>
</dbReference>
<evidence type="ECO:0000313" key="4">
    <source>
        <dbReference type="Proteomes" id="UP000054266"/>
    </source>
</evidence>
<dbReference type="EMBL" id="KN846959">
    <property type="protein sequence ID" value="KIW66598.1"/>
    <property type="molecule type" value="Genomic_DNA"/>
</dbReference>
<dbReference type="STRING" id="5601.A0A0D2FEZ1"/>
<feature type="compositionally biased region" description="Polar residues" evidence="1">
    <location>
        <begin position="207"/>
        <end position="226"/>
    </location>
</feature>
<protein>
    <submittedName>
        <fullName evidence="3">Uncharacterized protein</fullName>
    </submittedName>
</protein>
<feature type="transmembrane region" description="Helical" evidence="2">
    <location>
        <begin position="69"/>
        <end position="94"/>
    </location>
</feature>
<keyword evidence="2" id="KW-1133">Transmembrane helix</keyword>
<accession>A0A0D2FEZ1</accession>
<feature type="region of interest" description="Disordered" evidence="1">
    <location>
        <begin position="207"/>
        <end position="227"/>
    </location>
</feature>
<evidence type="ECO:0000313" key="3">
    <source>
        <dbReference type="EMBL" id="KIW66598.1"/>
    </source>
</evidence>
<reference evidence="3 4" key="1">
    <citation type="submission" date="2015-01" db="EMBL/GenBank/DDBJ databases">
        <title>The Genome Sequence of Capronia semiimmersa CBS27337.</title>
        <authorList>
            <consortium name="The Broad Institute Genomics Platform"/>
            <person name="Cuomo C."/>
            <person name="de Hoog S."/>
            <person name="Gorbushina A."/>
            <person name="Stielow B."/>
            <person name="Teixiera M."/>
            <person name="Abouelleil A."/>
            <person name="Chapman S.B."/>
            <person name="Priest M."/>
            <person name="Young S.K."/>
            <person name="Wortman J."/>
            <person name="Nusbaum C."/>
            <person name="Birren B."/>
        </authorList>
    </citation>
    <scope>NUCLEOTIDE SEQUENCE [LARGE SCALE GENOMIC DNA]</scope>
    <source>
        <strain evidence="3 4">CBS 27337</strain>
    </source>
</reference>
<proteinExistence type="predicted"/>
<organism evidence="3 4">
    <name type="scientific">Phialophora macrospora</name>
    <dbReference type="NCBI Taxonomy" id="1851006"/>
    <lineage>
        <taxon>Eukaryota</taxon>
        <taxon>Fungi</taxon>
        <taxon>Dikarya</taxon>
        <taxon>Ascomycota</taxon>
        <taxon>Pezizomycotina</taxon>
        <taxon>Eurotiomycetes</taxon>
        <taxon>Chaetothyriomycetidae</taxon>
        <taxon>Chaetothyriales</taxon>
        <taxon>Herpotrichiellaceae</taxon>
        <taxon>Phialophora</taxon>
    </lineage>
</organism>